<dbReference type="InterPro" id="IPR007055">
    <property type="entry name" value="BON_dom"/>
</dbReference>
<organism evidence="2">
    <name type="scientific">anaerobic digester metagenome</name>
    <dbReference type="NCBI Taxonomy" id="1263854"/>
    <lineage>
        <taxon>unclassified sequences</taxon>
        <taxon>metagenomes</taxon>
        <taxon>ecological metagenomes</taxon>
    </lineage>
</organism>
<dbReference type="PANTHER" id="PTHR34606:SF15">
    <property type="entry name" value="BON DOMAIN-CONTAINING PROTEIN"/>
    <property type="match status" value="1"/>
</dbReference>
<dbReference type="Gene3D" id="3.30.1340.30">
    <property type="match status" value="3"/>
</dbReference>
<dbReference type="InterPro" id="IPR014004">
    <property type="entry name" value="Transpt-assoc_nodulatn_dom_bac"/>
</dbReference>
<evidence type="ECO:0000313" key="2">
    <source>
        <dbReference type="EMBL" id="VFU15157.1"/>
    </source>
</evidence>
<dbReference type="PANTHER" id="PTHR34606">
    <property type="entry name" value="BON DOMAIN-CONTAINING PROTEIN"/>
    <property type="match status" value="1"/>
</dbReference>
<sequence>MAKERKRSPEDIRKDVYSQLAWDNRVGHTNILVKVMDDGTVILSGMVASHADRLEAEEDAYAVSGVNRVENRLTVSLPSEYPVPDDEDIKAHIENLLQWNPTIDASRIQVVVTGGVLTLIGDVDSIWQKYRAEHLAENIAGVISVDNRLMVRPIGEVSDEDIRHDILSTLARNTFIDASNIAVSVKNGEVTFSGVVDNHVSRSIALNIAHNTSGVVDVHDHLEIAP</sequence>
<protein>
    <submittedName>
        <fullName evidence="2">Osmotically-inducible protein Y</fullName>
    </submittedName>
</protein>
<evidence type="ECO:0000259" key="1">
    <source>
        <dbReference type="PROSITE" id="PS50914"/>
    </source>
</evidence>
<accession>A0A485M700</accession>
<dbReference type="EMBL" id="CAADRM010000103">
    <property type="protein sequence ID" value="VFU15157.1"/>
    <property type="molecule type" value="Genomic_DNA"/>
</dbReference>
<dbReference type="AlphaFoldDB" id="A0A485M700"/>
<name>A0A485M700_9ZZZZ</name>
<dbReference type="InterPro" id="IPR051686">
    <property type="entry name" value="Lipoprotein_DolP"/>
</dbReference>
<reference evidence="2" key="1">
    <citation type="submission" date="2019-03" db="EMBL/GenBank/DDBJ databases">
        <authorList>
            <person name="Hao L."/>
        </authorList>
    </citation>
    <scope>NUCLEOTIDE SEQUENCE</scope>
</reference>
<gene>
    <name evidence="2" type="primary">osmY</name>
    <name evidence="2" type="ORF">SCFA_40035</name>
</gene>
<dbReference type="PROSITE" id="PS50914">
    <property type="entry name" value="BON"/>
    <property type="match status" value="3"/>
</dbReference>
<dbReference type="Pfam" id="PF04972">
    <property type="entry name" value="BON"/>
    <property type="match status" value="3"/>
</dbReference>
<proteinExistence type="predicted"/>
<feature type="domain" description="BON" evidence="1">
    <location>
        <begin position="8"/>
        <end position="77"/>
    </location>
</feature>
<dbReference type="SMART" id="SM00749">
    <property type="entry name" value="BON"/>
    <property type="match status" value="3"/>
</dbReference>
<feature type="domain" description="BON" evidence="1">
    <location>
        <begin position="158"/>
        <end position="226"/>
    </location>
</feature>
<feature type="domain" description="BON" evidence="1">
    <location>
        <begin position="85"/>
        <end position="153"/>
    </location>
</feature>